<evidence type="ECO:0000256" key="3">
    <source>
        <dbReference type="ARBA" id="ARBA00022741"/>
    </source>
</evidence>
<dbReference type="CDD" id="cd03334">
    <property type="entry name" value="Fab1_TCP"/>
    <property type="match status" value="1"/>
</dbReference>
<dbReference type="GO" id="GO:0000285">
    <property type="term" value="F:1-phosphatidylinositol-3-phosphate 5-kinase activity"/>
    <property type="evidence" value="ECO:0007669"/>
    <property type="project" value="UniProtKB-EC"/>
</dbReference>
<evidence type="ECO:0000256" key="10">
    <source>
        <dbReference type="SAM" id="SignalP"/>
    </source>
</evidence>
<evidence type="ECO:0000256" key="6">
    <source>
        <dbReference type="ARBA" id="ARBA00023464"/>
    </source>
</evidence>
<keyword evidence="13" id="KW-1185">Reference proteome</keyword>
<keyword evidence="3 8" id="KW-0547">Nucleotide-binding</keyword>
<dbReference type="EMBL" id="JACMSC010000001">
    <property type="protein sequence ID" value="KAG6537331.1"/>
    <property type="molecule type" value="Genomic_DNA"/>
</dbReference>
<dbReference type="GO" id="GO:0005524">
    <property type="term" value="F:ATP binding"/>
    <property type="evidence" value="ECO:0007669"/>
    <property type="project" value="UniProtKB-UniRule"/>
</dbReference>
<evidence type="ECO:0000256" key="2">
    <source>
        <dbReference type="ARBA" id="ARBA00022679"/>
    </source>
</evidence>
<evidence type="ECO:0000256" key="5">
    <source>
        <dbReference type="ARBA" id="ARBA00022840"/>
    </source>
</evidence>
<dbReference type="PANTHER" id="PTHR45748">
    <property type="entry name" value="1-PHOSPHATIDYLINOSITOL 3-PHOSPHATE 5-KINASE-RELATED"/>
    <property type="match status" value="1"/>
</dbReference>
<protein>
    <recommendedName>
        <fullName evidence="1">1-phosphatidylinositol-3-phosphate 5-kinase</fullName>
        <ecNumber evidence="1">2.7.1.150</ecNumber>
    </recommendedName>
    <alternativeName>
        <fullName evidence="7">Phosphatidylinositol 3-phosphate 5-kinase type III</fullName>
    </alternativeName>
</protein>
<reference evidence="12 13" key="1">
    <citation type="submission" date="2020-08" db="EMBL/GenBank/DDBJ databases">
        <title>Plant Genome Project.</title>
        <authorList>
            <person name="Zhang R.-G."/>
        </authorList>
    </citation>
    <scope>NUCLEOTIDE SEQUENCE [LARGE SCALE GENOMIC DNA]</scope>
    <source>
        <tissue evidence="12">Rhizome</tissue>
    </source>
</reference>
<evidence type="ECO:0000256" key="8">
    <source>
        <dbReference type="PROSITE-ProRule" id="PRU00781"/>
    </source>
</evidence>
<evidence type="ECO:0000256" key="7">
    <source>
        <dbReference type="ARBA" id="ARBA00077223"/>
    </source>
</evidence>
<dbReference type="Pfam" id="PF00118">
    <property type="entry name" value="Cpn60_TCP1"/>
    <property type="match status" value="1"/>
</dbReference>
<comment type="subunit">
    <text evidence="6">Component of the PI(3,5)P2 regulatory complex at least composed of ATG18, SAC/FIG4, FAB1 and VAC14.</text>
</comment>
<comment type="caution">
    <text evidence="12">The sequence shown here is derived from an EMBL/GenBank/DDBJ whole genome shotgun (WGS) entry which is preliminary data.</text>
</comment>
<dbReference type="InterPro" id="IPR002423">
    <property type="entry name" value="Cpn60/GroEL/TCP-1"/>
</dbReference>
<dbReference type="GO" id="GO:0010008">
    <property type="term" value="C:endosome membrane"/>
    <property type="evidence" value="ECO:0007669"/>
    <property type="project" value="TreeGrafter"/>
</dbReference>
<dbReference type="Pfam" id="PF01504">
    <property type="entry name" value="PIP5K"/>
    <property type="match status" value="2"/>
</dbReference>
<feature type="signal peptide" evidence="10">
    <location>
        <begin position="1"/>
        <end position="17"/>
    </location>
</feature>
<dbReference type="OrthoDB" id="158357at2759"/>
<keyword evidence="10" id="KW-0732">Signal</keyword>
<dbReference type="InterPro" id="IPR002498">
    <property type="entry name" value="PInositol-4-P-4/5-kinase_core"/>
</dbReference>
<dbReference type="InterPro" id="IPR044769">
    <property type="entry name" value="PIKfyve_PIPKc"/>
</dbReference>
<name>A0A8J5LZ57_ZINOF</name>
<dbReference type="Proteomes" id="UP000734854">
    <property type="component" value="Unassembled WGS sequence"/>
</dbReference>
<evidence type="ECO:0000259" key="11">
    <source>
        <dbReference type="PROSITE" id="PS51455"/>
    </source>
</evidence>
<dbReference type="FunFam" id="3.30.800.10:FF:000007">
    <property type="entry name" value="Putative 1-phosphatidylinositol-4-phosphate 5-kinase/ zinc ion binding family"/>
    <property type="match status" value="1"/>
</dbReference>
<keyword evidence="2 8" id="KW-0808">Transferase</keyword>
<feature type="domain" description="PIPK" evidence="11">
    <location>
        <begin position="1238"/>
        <end position="1554"/>
    </location>
</feature>
<dbReference type="CDD" id="cd17300">
    <property type="entry name" value="PIPKc_PIKfyve"/>
    <property type="match status" value="1"/>
</dbReference>
<dbReference type="EC" id="2.7.1.150" evidence="1"/>
<organism evidence="12 13">
    <name type="scientific">Zingiber officinale</name>
    <name type="common">Ginger</name>
    <name type="synonym">Amomum zingiber</name>
    <dbReference type="NCBI Taxonomy" id="94328"/>
    <lineage>
        <taxon>Eukaryota</taxon>
        <taxon>Viridiplantae</taxon>
        <taxon>Streptophyta</taxon>
        <taxon>Embryophyta</taxon>
        <taxon>Tracheophyta</taxon>
        <taxon>Spermatophyta</taxon>
        <taxon>Magnoliopsida</taxon>
        <taxon>Liliopsida</taxon>
        <taxon>Zingiberales</taxon>
        <taxon>Zingiberaceae</taxon>
        <taxon>Zingiber</taxon>
    </lineage>
</organism>
<evidence type="ECO:0000313" key="13">
    <source>
        <dbReference type="Proteomes" id="UP000734854"/>
    </source>
</evidence>
<feature type="chain" id="PRO_5035280146" description="1-phosphatidylinositol-3-phosphate 5-kinase" evidence="10">
    <location>
        <begin position="18"/>
        <end position="1560"/>
    </location>
</feature>
<dbReference type="PANTHER" id="PTHR45748:SF14">
    <property type="entry name" value="1-PHOSPHATIDYLINOSITOL-3-PHOSPHATE 5-KINASE FAB1C-RELATED"/>
    <property type="match status" value="1"/>
</dbReference>
<sequence>MGVFSFSLLDLLSKVRSWVSVIPEAISKFSMASHGDHAICCKCGQLLCRKRSLSASAESNRVDQQPVYCNYCFRGRNAVLAARPQCIRASTKLSSFLSPEASWQTCCQCSYCSSPSREEDDEGRPPFSPTSVLSDDSSDIDSVSFSTHNKPFYFSSANSSPLESPSSFVQQGSCSPGQSRKGRVDIEDLLEKISESTCAKIDSNNKSKVQNSTCQLNFKNDEIFYPPPPEDEGGWLETNYFAYSDEDDSVGESDRLFRSSSLNGDSLYAKDKFSKISKENLWPTVHGHLMALVSQLLKEEGIDTENDLDGQNWLDIVSRLALQAANFVRPNTVQGGSMDPGDHVKVKCIASGTPNESTLVKGVVCTKNVKHKHMISKHRNPRLLLWGGALECQKVPNELASLQTLLDQEINYVNMALSKIEALHPNVLIVEKSASSYAQERIFGKKDITLVLNVKKSLLERISWCTGAQIVSSIDCVTPDKLGYCKIFRTEKVFEKFSSSKHPKKNSSTTLMFFEDCPRRLGCTVVLRGASHEELKKVKRAVQYASFAAYHLLREISFLADEGAMLPKPPIKPSATMPEKFNEVDDCISLPVEIRNCQCSILEKSALDRSNLISDKKLRLDDTHGKFSYIIPGDFSMSTHERILVSLSSTNVETGIVCERAQLFRIKFYGSFDKPFGRYLQEDLFDETFSCQSCKKPTEAHVRCYTHQQGSLTILVRRLPSIILPGHRDGRIWMWYRCLKCEKDMDGVPPSSHRVIMSDAAWGLSFGKFLELSFSCHATTNRVASCGHSLQRDCLRFYGCRNMVASFYCAPVDIFSVCLPSALLDFTCPEWLRQEAAKVFDSINLLHDKIFDVLNATERKITASEDVALKSDIHRQIMYLKDFLKMERHGYFVLLQPVISEKMHPSQVTVDIMKLNWLKRAVLLDFYVWDHRLCLLDSSSKEKLYSGLDQKVMKFPSETNLRQWRVEVSSVDETSHNILGEVTTKSLLFSGPSPGSKFMSWHEDLILQFWCNKDISESAEGYVGSMSSQFSGGDDRSTCYDSRIKVLENSLPLMSELSDKIELRFNDSDELLVDQLNDVLEPGASGLSMEKSCNWNLMIPSRAYSFDSASQFCKHSHVNFLPGYMHLALMKSFDPAGSFTSMVEDPVRSMQRAFSFSSSNASCGLNGLLNHTPLHLYPILEKLTEGARFFLPQTILDGTVIAVYDDEPASIISYSMSCEKYCDYIRSNLDGIEDSNIMGKRSDFTTNSEGKQSYPHSYGGSDVPQYPWGKTSYCKETHFRISFDDKYSIPSDKVKFSVTCYFAKQFHSLRKKCCPSEFDYMCSLSRCKKWNTQGGKSNVYFAKSLDERFIIKQVTKTELDSFEQFAPHYFKYMMQSINDGSPTCLAKVLGVYQVGIKHSNGMRDVKMDLLVMENVFFKRNTSRVYDLKGSLRSHHNPDKSTNNPVLLDTNLIETKPIFLGGKAKREMERAIWNDTSFLASIGVMDYSLLVGVDETQNELVIGIIDFLRQYTWDKQLETLIKSSGILGGTKTSAPTVISPLMYKRRFRKAMSNYFPTVPGD</sequence>
<feature type="region of interest" description="Disordered" evidence="9">
    <location>
        <begin position="116"/>
        <end position="138"/>
    </location>
</feature>
<proteinExistence type="predicted"/>
<dbReference type="SMART" id="SM00330">
    <property type="entry name" value="PIPKc"/>
    <property type="match status" value="1"/>
</dbReference>
<keyword evidence="4 8" id="KW-0418">Kinase</keyword>
<evidence type="ECO:0000313" key="12">
    <source>
        <dbReference type="EMBL" id="KAG6537331.1"/>
    </source>
</evidence>
<dbReference type="FunFam" id="3.30.810.10:FF:000001">
    <property type="entry name" value="1-phosphatidylinositol 3-phosphate 5-kinase FAB1"/>
    <property type="match status" value="1"/>
</dbReference>
<dbReference type="GO" id="GO:0046854">
    <property type="term" value="P:phosphatidylinositol phosphate biosynthetic process"/>
    <property type="evidence" value="ECO:0007669"/>
    <property type="project" value="TreeGrafter"/>
</dbReference>
<accession>A0A8J5LZ57</accession>
<evidence type="ECO:0000256" key="9">
    <source>
        <dbReference type="SAM" id="MobiDB-lite"/>
    </source>
</evidence>
<dbReference type="FunFam" id="3.50.7.10:FF:000007">
    <property type="entry name" value="1-phosphatidylinositol 3-phosphate 5-kinase isoform X1"/>
    <property type="match status" value="1"/>
</dbReference>
<gene>
    <name evidence="12" type="ORF">ZIOFF_002419</name>
</gene>
<evidence type="ECO:0000256" key="1">
    <source>
        <dbReference type="ARBA" id="ARBA00012009"/>
    </source>
</evidence>
<keyword evidence="5 8" id="KW-0067">ATP-binding</keyword>
<dbReference type="PROSITE" id="PS51455">
    <property type="entry name" value="PIPK"/>
    <property type="match status" value="1"/>
</dbReference>
<evidence type="ECO:0000256" key="4">
    <source>
        <dbReference type="ARBA" id="ARBA00022777"/>
    </source>
</evidence>